<gene>
    <name evidence="4" type="ORF">ADUPG1_010854</name>
</gene>
<feature type="transmembrane region" description="Helical" evidence="3">
    <location>
        <begin position="1736"/>
        <end position="1761"/>
    </location>
</feature>
<feature type="transmembrane region" description="Helical" evidence="3">
    <location>
        <begin position="1533"/>
        <end position="1558"/>
    </location>
</feature>
<keyword evidence="1" id="KW-0175">Coiled coil</keyword>
<evidence type="ECO:0000313" key="5">
    <source>
        <dbReference type="Proteomes" id="UP001057375"/>
    </source>
</evidence>
<feature type="non-terminal residue" evidence="4">
    <location>
        <position position="1"/>
    </location>
</feature>
<evidence type="ECO:0000256" key="3">
    <source>
        <dbReference type="SAM" id="Phobius"/>
    </source>
</evidence>
<comment type="caution">
    <text evidence="4">The sequence shown here is derived from an EMBL/GenBank/DDBJ whole genome shotgun (WGS) entry which is preliminary data.</text>
</comment>
<feature type="coiled-coil region" evidence="1">
    <location>
        <begin position="844"/>
        <end position="871"/>
    </location>
</feature>
<keyword evidence="5" id="KW-1185">Reference proteome</keyword>
<dbReference type="EMBL" id="BQXS01011728">
    <property type="protein sequence ID" value="GKT16098.1"/>
    <property type="molecule type" value="Genomic_DNA"/>
</dbReference>
<feature type="transmembrane region" description="Helical" evidence="3">
    <location>
        <begin position="245"/>
        <end position="266"/>
    </location>
</feature>
<feature type="region of interest" description="Disordered" evidence="2">
    <location>
        <begin position="1058"/>
        <end position="1149"/>
    </location>
</feature>
<evidence type="ECO:0000256" key="1">
    <source>
        <dbReference type="SAM" id="Coils"/>
    </source>
</evidence>
<feature type="region of interest" description="Disordered" evidence="2">
    <location>
        <begin position="1377"/>
        <end position="1399"/>
    </location>
</feature>
<sequence>LCLRACFEDAFRPERLAFILKKYDQISGFAGERVTNIGKDIVFPIVRLSLHSRQSDNAGNMAYKKVNLMTRRAKKSINQSLVNIGKLLLFLRGCTRRLRKKRRLSMQGPAPDIIPNAMMIAGFLERLQKVSVDIGNTQSIFASLLGNATSDIILLYSIYVDRVLHASLVAKEYVESMNAFEKGEAKFISITPSFHKIFSYLLSLEGDSIEQRAHTWIERKDTSVNLEGASVVNSVESYNTVCAGFLMPILGFIMCAVVSCVFLGLIHGHTSNYAERLQLMYNMSTTEMVAWEFYSSILALPFSKAFDASQSFVEYLREGIGCIAFESGNCAGLTSYFDDLFSVFNTNTTSEYVGLNNELVSSRGVIISEDSSQATFSVRAQVPEEFSKIMLFPSVCQSQFIDFTLDDASDDSSTGSSSVLANHLQTSDDEHMVIPNKDEDWLFMHLPPSLSMLPLFLHGTPPFSTHLSGTILFPSISPELESGHSHAQKYINKRSQDDEHMVIPNKDEDWLFMHLPPSLSMLPLFLHGPPPFSTHLSGTILFPSISPELESGHSHAQKYINKRSQGVSKDVYRPIPIDSEWLLSKTAEEAGQAFLDEHGISYIPTEASVKEYGSSRYCYNANAITLSDEHVPISTFEWSPFRAVTEISQLFTTLEEEFPSAASINSGIEIPSSSSSPTTIDVISNINDITLPLVQLSEWNSLLSNLPTLSQALDSSFLVLSDDWDTYHQRFSKLILGLILGFIICTIISSIFCFGFSTYRVKEKLFHNYSIFFQVAPGAYSRVLNRLSKLKKKGLSQFLREMRERMETEKTRLRREAAGLGIHEDLTNKEFSEMSNVFNPDHEIDKRREELAREHDEEERLKQERERQLELEWDKQAKHESKRSSSSKSSLQRTSMSDSGHRLLLQSRSSKRKLSSDQSDEKVDGIYLDTHRPHQILHDEDSISLISSNNSSFSSKGENSSESSKASSPSIDDSIAPSELEESMRLEPVFSSRSSSLKEDENEYSLEKYSMSSQTDAGDGLFSDKKGRKTTYSVISHNTDKGRQNFFRELDGGEDKGIFNIGPVSVSESQDGHSKSRDEEEEEVELLPFEIPVLDIPHSNRSPDVSARSNSSEITSDIRDPFSRTTGSMNAAARRKLLPPIDDSTTSLSARADFSAPSISTKRRNSWASVEYKQRDRANTLDEKEIGDSVFDSLSLKPPLSHHSDQHHRRGSSARSTGSDVYIGGVKLMKISPKSPSPLLLEMKDDSQLSPVNKDGSAVYPKFQISTSSDSLVNEGIFKPHVRLSKEMEIVREEKERDHESASVAGSPRSSESIEIIPVHGSYSEAISSSRSRKMTPRDNSADLDPESSSSSSGSAPAVVDAIESFSSSRGDRNLFSNLPPFHSDRDPADDLSGTHESMGQFEFGRSHSTFSGTHSIVSKGETERFQSALSVSSFGSHSMSIDSFFSARSNSRFGSMSETSVSNMSASIHNLKRSDSARKIDDVQDNIEGLERVLAIAGADQMVGKFHTEKKETMLKTRNRIFAMWYLFKELVFHWLIWLLPLLIIVVVSGIIIGLFVPSIRLVSSSSSLTFSVIRNLSRIHAFSSGLVHAEVGAYNMNRAIERREDSFIQLQNSVETMKDVMDVMEHGENGDSSEAFTSLSPGIHASLFSSRCNRVDSSQCNLASYSPFFSVLQDIVDSAEGLLDEENDVTHATHSSLFFPTINNTLTIDGYGGALKLQESVDESFMSKISAVQIIVIVVIVLAVLFTSFVIIFLFNVYLKLTKARDNTLLLLFAIPIKHLPDNDTKCLAAYSQFAYLEIQRKQAADLALI</sequence>
<feature type="compositionally biased region" description="Polar residues" evidence="2">
    <location>
        <begin position="1099"/>
        <end position="1115"/>
    </location>
</feature>
<feature type="compositionally biased region" description="Low complexity" evidence="2">
    <location>
        <begin position="1310"/>
        <end position="1330"/>
    </location>
</feature>
<name>A0ABQ5JXK8_9EUKA</name>
<reference evidence="4" key="1">
    <citation type="submission" date="2022-03" db="EMBL/GenBank/DDBJ databases">
        <title>Draft genome sequence of Aduncisulcus paluster, a free-living microaerophilic Fornicata.</title>
        <authorList>
            <person name="Yuyama I."/>
            <person name="Kume K."/>
            <person name="Tamura T."/>
            <person name="Inagaki Y."/>
            <person name="Hashimoto T."/>
        </authorList>
    </citation>
    <scope>NUCLEOTIDE SEQUENCE</scope>
    <source>
        <strain evidence="4">NY0171</strain>
    </source>
</reference>
<evidence type="ECO:0000313" key="4">
    <source>
        <dbReference type="EMBL" id="GKT16098.1"/>
    </source>
</evidence>
<keyword evidence="3" id="KW-1133">Transmembrane helix</keyword>
<accession>A0ABQ5JXK8</accession>
<feature type="region of interest" description="Disordered" evidence="2">
    <location>
        <begin position="871"/>
        <end position="921"/>
    </location>
</feature>
<feature type="compositionally biased region" description="Basic and acidic residues" evidence="2">
    <location>
        <begin position="871"/>
        <end position="883"/>
    </location>
</feature>
<feature type="compositionally biased region" description="Low complexity" evidence="2">
    <location>
        <begin position="943"/>
        <end position="978"/>
    </location>
</feature>
<feature type="region of interest" description="Disordered" evidence="2">
    <location>
        <begin position="938"/>
        <end position="1026"/>
    </location>
</feature>
<evidence type="ECO:0000256" key="2">
    <source>
        <dbReference type="SAM" id="MobiDB-lite"/>
    </source>
</evidence>
<feature type="region of interest" description="Disordered" evidence="2">
    <location>
        <begin position="1192"/>
        <end position="1219"/>
    </location>
</feature>
<keyword evidence="3" id="KW-0472">Membrane</keyword>
<feature type="region of interest" description="Disordered" evidence="2">
    <location>
        <begin position="1293"/>
        <end position="1357"/>
    </location>
</feature>
<organism evidence="4 5">
    <name type="scientific">Aduncisulcus paluster</name>
    <dbReference type="NCBI Taxonomy" id="2918883"/>
    <lineage>
        <taxon>Eukaryota</taxon>
        <taxon>Metamonada</taxon>
        <taxon>Carpediemonas-like organisms</taxon>
        <taxon>Aduncisulcus</taxon>
    </lineage>
</organism>
<protein>
    <submittedName>
        <fullName evidence="4">Uncharacterized protein</fullName>
    </submittedName>
</protein>
<dbReference type="Proteomes" id="UP001057375">
    <property type="component" value="Unassembled WGS sequence"/>
</dbReference>
<proteinExistence type="predicted"/>
<feature type="transmembrane region" description="Helical" evidence="3">
    <location>
        <begin position="734"/>
        <end position="759"/>
    </location>
</feature>
<feature type="compositionally biased region" description="Low complexity" evidence="2">
    <location>
        <begin position="884"/>
        <end position="908"/>
    </location>
</feature>
<keyword evidence="3" id="KW-0812">Transmembrane</keyword>